<dbReference type="Proteomes" id="UP000298787">
    <property type="component" value="Unassembled WGS sequence"/>
</dbReference>
<keyword evidence="3" id="KW-1185">Reference proteome</keyword>
<evidence type="ECO:0000313" key="2">
    <source>
        <dbReference type="EMBL" id="TKS65374.1"/>
    </source>
</evidence>
<proteinExistence type="predicted"/>
<evidence type="ECO:0000256" key="1">
    <source>
        <dbReference type="SAM" id="MobiDB-lite"/>
    </source>
</evidence>
<feature type="compositionally biased region" description="Basic and acidic residues" evidence="1">
    <location>
        <begin position="27"/>
        <end position="62"/>
    </location>
</feature>
<gene>
    <name evidence="2" type="ORF">D9C73_028592</name>
</gene>
<feature type="region of interest" description="Disordered" evidence="1">
    <location>
        <begin position="1"/>
        <end position="79"/>
    </location>
</feature>
<evidence type="ECO:0000313" key="3">
    <source>
        <dbReference type="Proteomes" id="UP000298787"/>
    </source>
</evidence>
<protein>
    <submittedName>
        <fullName evidence="2">Uncharacterized protein</fullName>
    </submittedName>
</protein>
<sequence length="107" mass="11895">MRSFKSLQTPEGFDLDRNGTILGNAGTDRDRPGQSGTERDRPGQTGTERDRPGQTGTERDRPGQTGTERRKRGPVRSGSVTLFITFTSLELRRVHTDSPLTVTSKHR</sequence>
<organism evidence="2 3">
    <name type="scientific">Collichthys lucidus</name>
    <name type="common">Big head croaker</name>
    <name type="synonym">Sciaena lucida</name>
    <dbReference type="NCBI Taxonomy" id="240159"/>
    <lineage>
        <taxon>Eukaryota</taxon>
        <taxon>Metazoa</taxon>
        <taxon>Chordata</taxon>
        <taxon>Craniata</taxon>
        <taxon>Vertebrata</taxon>
        <taxon>Euteleostomi</taxon>
        <taxon>Actinopterygii</taxon>
        <taxon>Neopterygii</taxon>
        <taxon>Teleostei</taxon>
        <taxon>Neoteleostei</taxon>
        <taxon>Acanthomorphata</taxon>
        <taxon>Eupercaria</taxon>
        <taxon>Sciaenidae</taxon>
        <taxon>Collichthys</taxon>
    </lineage>
</organism>
<accession>A0A4U5TUV6</accession>
<dbReference type="AlphaFoldDB" id="A0A4U5TUV6"/>
<name>A0A4U5TUV6_COLLU</name>
<reference evidence="2 3" key="1">
    <citation type="submission" date="2019-01" db="EMBL/GenBank/DDBJ databases">
        <title>Genome Assembly of Collichthys lucidus.</title>
        <authorList>
            <person name="Cai M."/>
            <person name="Xiao S."/>
        </authorList>
    </citation>
    <scope>NUCLEOTIDE SEQUENCE [LARGE SCALE GENOMIC DNA]</scope>
    <source>
        <strain evidence="2">JT15FE1705JMU</strain>
        <tissue evidence="2">Muscle</tissue>
    </source>
</reference>
<dbReference type="EMBL" id="ML240708">
    <property type="protein sequence ID" value="TKS65374.1"/>
    <property type="molecule type" value="Genomic_DNA"/>
</dbReference>